<feature type="region of interest" description="Disordered" evidence="1">
    <location>
        <begin position="187"/>
        <end position="208"/>
    </location>
</feature>
<reference evidence="2 3" key="1">
    <citation type="journal article" date="2023" name="Plants (Basel)">
        <title>Bridging the Gap: Combining Genomics and Transcriptomics Approaches to Understand Stylosanthes scabra, an Orphan Legume from the Brazilian Caatinga.</title>
        <authorList>
            <person name="Ferreira-Neto J.R.C."/>
            <person name="da Silva M.D."/>
            <person name="Binneck E."/>
            <person name="de Melo N.F."/>
            <person name="da Silva R.H."/>
            <person name="de Melo A.L.T.M."/>
            <person name="Pandolfi V."/>
            <person name="Bustamante F.O."/>
            <person name="Brasileiro-Vidal A.C."/>
            <person name="Benko-Iseppon A.M."/>
        </authorList>
    </citation>
    <scope>NUCLEOTIDE SEQUENCE [LARGE SCALE GENOMIC DNA]</scope>
    <source>
        <tissue evidence="2">Leaves</tissue>
    </source>
</reference>
<feature type="region of interest" description="Disordered" evidence="1">
    <location>
        <begin position="66"/>
        <end position="149"/>
    </location>
</feature>
<proteinExistence type="predicted"/>
<evidence type="ECO:0000313" key="2">
    <source>
        <dbReference type="EMBL" id="MED6157882.1"/>
    </source>
</evidence>
<keyword evidence="3" id="KW-1185">Reference proteome</keyword>
<dbReference type="PANTHER" id="PTHR34280">
    <property type="entry name" value="OS01G0920100 PROTEIN"/>
    <property type="match status" value="1"/>
</dbReference>
<feature type="compositionally biased region" description="Polar residues" evidence="1">
    <location>
        <begin position="140"/>
        <end position="149"/>
    </location>
</feature>
<dbReference type="PANTHER" id="PTHR34280:SF8">
    <property type="match status" value="1"/>
</dbReference>
<gene>
    <name evidence="2" type="ORF">PIB30_027547</name>
</gene>
<evidence type="ECO:0000256" key="1">
    <source>
        <dbReference type="SAM" id="MobiDB-lite"/>
    </source>
</evidence>
<protein>
    <submittedName>
        <fullName evidence="2">Uncharacterized protein</fullName>
    </submittedName>
</protein>
<name>A0ABU6U9I2_9FABA</name>
<dbReference type="InterPro" id="IPR038947">
    <property type="entry name" value="At3g27210-like"/>
</dbReference>
<comment type="caution">
    <text evidence="2">The sequence shown here is derived from an EMBL/GenBank/DDBJ whole genome shotgun (WGS) entry which is preliminary data.</text>
</comment>
<feature type="compositionally biased region" description="Polar residues" evidence="1">
    <location>
        <begin position="86"/>
        <end position="98"/>
    </location>
</feature>
<accession>A0ABU6U9I2</accession>
<evidence type="ECO:0000313" key="3">
    <source>
        <dbReference type="Proteomes" id="UP001341840"/>
    </source>
</evidence>
<dbReference type="Proteomes" id="UP001341840">
    <property type="component" value="Unassembled WGS sequence"/>
</dbReference>
<organism evidence="2 3">
    <name type="scientific">Stylosanthes scabra</name>
    <dbReference type="NCBI Taxonomy" id="79078"/>
    <lineage>
        <taxon>Eukaryota</taxon>
        <taxon>Viridiplantae</taxon>
        <taxon>Streptophyta</taxon>
        <taxon>Embryophyta</taxon>
        <taxon>Tracheophyta</taxon>
        <taxon>Spermatophyta</taxon>
        <taxon>Magnoliopsida</taxon>
        <taxon>eudicotyledons</taxon>
        <taxon>Gunneridae</taxon>
        <taxon>Pentapetalae</taxon>
        <taxon>rosids</taxon>
        <taxon>fabids</taxon>
        <taxon>Fabales</taxon>
        <taxon>Fabaceae</taxon>
        <taxon>Papilionoideae</taxon>
        <taxon>50 kb inversion clade</taxon>
        <taxon>dalbergioids sensu lato</taxon>
        <taxon>Dalbergieae</taxon>
        <taxon>Pterocarpus clade</taxon>
        <taxon>Stylosanthes</taxon>
    </lineage>
</organism>
<sequence>MGSCYSLHTTKNTNKDINLKLSFASKPENVVAPSPPTLTDQGSKEEAFFDSKAWLDSDCEDDFYSVNGDFTPSRGTTPVHHAFRTPSANRGSGSTAESSPEKKKKLLELFQESMKGGDQSNRYDKKNAKPMMTQDVPPKSAQSTPYLISGTNSVCGSERVMSEDRASIRGKSAKYVQKCIPGLSSCRSFTERRRRPPPSPAIAVNGKH</sequence>
<dbReference type="EMBL" id="JASCZI010120935">
    <property type="protein sequence ID" value="MED6157882.1"/>
    <property type="molecule type" value="Genomic_DNA"/>
</dbReference>